<sequence length="36" mass="4281">MSSVFFIFLSLFCIFSSIRLTCLYVIIYQNKNQVKN</sequence>
<feature type="transmembrane region" description="Helical" evidence="1">
    <location>
        <begin position="6"/>
        <end position="27"/>
    </location>
</feature>
<evidence type="ECO:0000313" key="2">
    <source>
        <dbReference type="EMBL" id="DAE17400.1"/>
    </source>
</evidence>
<keyword evidence="1" id="KW-0472">Membrane</keyword>
<proteinExistence type="predicted"/>
<organism evidence="2">
    <name type="scientific">Siphoviridae sp. ctr2f5</name>
    <dbReference type="NCBI Taxonomy" id="2825684"/>
    <lineage>
        <taxon>Viruses</taxon>
        <taxon>Duplodnaviria</taxon>
        <taxon>Heunggongvirae</taxon>
        <taxon>Uroviricota</taxon>
        <taxon>Caudoviricetes</taxon>
    </lineage>
</organism>
<reference evidence="2" key="1">
    <citation type="journal article" date="2021" name="Proc. Natl. Acad. Sci. U.S.A.">
        <title>A Catalog of Tens of Thousands of Viruses from Human Metagenomes Reveals Hidden Associations with Chronic Diseases.</title>
        <authorList>
            <person name="Tisza M.J."/>
            <person name="Buck C.B."/>
        </authorList>
    </citation>
    <scope>NUCLEOTIDE SEQUENCE</scope>
    <source>
        <strain evidence="2">Ctr2f5</strain>
    </source>
</reference>
<accession>A0A8S5QE95</accession>
<protein>
    <submittedName>
        <fullName evidence="2">Uncharacterized protein</fullName>
    </submittedName>
</protein>
<keyword evidence="1" id="KW-0812">Transmembrane</keyword>
<name>A0A8S5QE95_9CAUD</name>
<evidence type="ECO:0000256" key="1">
    <source>
        <dbReference type="SAM" id="Phobius"/>
    </source>
</evidence>
<keyword evidence="1" id="KW-1133">Transmembrane helix</keyword>
<dbReference type="EMBL" id="BK015639">
    <property type="protein sequence ID" value="DAE17400.1"/>
    <property type="molecule type" value="Genomic_DNA"/>
</dbReference>